<reference evidence="8 9" key="1">
    <citation type="submission" date="2018-11" db="EMBL/GenBank/DDBJ databases">
        <title>Whole genome sequence of Streptomyces paromomycinus NBRC 15454(T).</title>
        <authorList>
            <person name="Komaki H."/>
            <person name="Tamura T."/>
        </authorList>
    </citation>
    <scope>NUCLEOTIDE SEQUENCE [LARGE SCALE GENOMIC DNA]</scope>
    <source>
        <strain evidence="8 9">NBRC 15454</strain>
    </source>
</reference>
<dbReference type="GO" id="GO:0003824">
    <property type="term" value="F:catalytic activity"/>
    <property type="evidence" value="ECO:0007669"/>
    <property type="project" value="InterPro"/>
</dbReference>
<dbReference type="Gene3D" id="3.30.559.30">
    <property type="entry name" value="Nonribosomal peptide synthetase, condensation domain"/>
    <property type="match status" value="3"/>
</dbReference>
<gene>
    <name evidence="8" type="ORF">GKJPGBOP_07857</name>
</gene>
<dbReference type="Gene3D" id="3.30.559.10">
    <property type="entry name" value="Chloramphenicol acetyltransferase-like domain"/>
    <property type="match status" value="3"/>
</dbReference>
<dbReference type="InterPro" id="IPR009081">
    <property type="entry name" value="PP-bd_ACP"/>
</dbReference>
<feature type="region of interest" description="Disordered" evidence="6">
    <location>
        <begin position="2398"/>
        <end position="2491"/>
    </location>
</feature>
<dbReference type="FunFam" id="3.30.300.30:FF:000015">
    <property type="entry name" value="Nonribosomal peptide synthase SidD"/>
    <property type="match status" value="1"/>
</dbReference>
<evidence type="ECO:0000256" key="6">
    <source>
        <dbReference type="SAM" id="MobiDB-lite"/>
    </source>
</evidence>
<dbReference type="EMBL" id="BHZD01000001">
    <property type="protein sequence ID" value="GCD48061.1"/>
    <property type="molecule type" value="Genomic_DNA"/>
</dbReference>
<dbReference type="Pfam" id="PF13193">
    <property type="entry name" value="AMP-binding_C"/>
    <property type="match status" value="2"/>
</dbReference>
<evidence type="ECO:0000256" key="3">
    <source>
        <dbReference type="ARBA" id="ARBA00022553"/>
    </source>
</evidence>
<evidence type="ECO:0000313" key="8">
    <source>
        <dbReference type="EMBL" id="GCD48061.1"/>
    </source>
</evidence>
<evidence type="ECO:0000256" key="4">
    <source>
        <dbReference type="ARBA" id="ARBA00022737"/>
    </source>
</evidence>
<dbReference type="InterPro" id="IPR020806">
    <property type="entry name" value="PKS_PP-bd"/>
</dbReference>
<protein>
    <submittedName>
        <fullName evidence="8">Non-ribosomal peptide synthetase</fullName>
    </submittedName>
</protein>
<dbReference type="Gene3D" id="2.30.38.10">
    <property type="entry name" value="Luciferase, Domain 3"/>
    <property type="match status" value="1"/>
</dbReference>
<dbReference type="GO" id="GO:0008610">
    <property type="term" value="P:lipid biosynthetic process"/>
    <property type="evidence" value="ECO:0007669"/>
    <property type="project" value="UniProtKB-ARBA"/>
</dbReference>
<dbReference type="Gene3D" id="3.40.50.980">
    <property type="match status" value="2"/>
</dbReference>
<evidence type="ECO:0000259" key="7">
    <source>
        <dbReference type="PROSITE" id="PS50075"/>
    </source>
</evidence>
<dbReference type="InterPro" id="IPR006162">
    <property type="entry name" value="Ppantetheine_attach_site"/>
</dbReference>
<dbReference type="GO" id="GO:0005737">
    <property type="term" value="C:cytoplasm"/>
    <property type="evidence" value="ECO:0007669"/>
    <property type="project" value="TreeGrafter"/>
</dbReference>
<feature type="region of interest" description="Disordered" evidence="6">
    <location>
        <begin position="465"/>
        <end position="500"/>
    </location>
</feature>
<accession>A0A401WFG0</accession>
<keyword evidence="9" id="KW-1185">Reference proteome</keyword>
<dbReference type="PANTHER" id="PTHR45527">
    <property type="entry name" value="NONRIBOSOMAL PEPTIDE SYNTHETASE"/>
    <property type="match status" value="1"/>
</dbReference>
<dbReference type="CDD" id="cd12117">
    <property type="entry name" value="A_NRPS_Srf_like"/>
    <property type="match status" value="1"/>
</dbReference>
<keyword evidence="2" id="KW-0596">Phosphopantetheine</keyword>
<dbReference type="InterPro" id="IPR025110">
    <property type="entry name" value="AMP-bd_C"/>
</dbReference>
<feature type="compositionally biased region" description="Basic and acidic residues" evidence="6">
    <location>
        <begin position="491"/>
        <end position="500"/>
    </location>
</feature>
<evidence type="ECO:0000256" key="2">
    <source>
        <dbReference type="ARBA" id="ARBA00022450"/>
    </source>
</evidence>
<dbReference type="FunFam" id="1.10.1200.10:FF:000005">
    <property type="entry name" value="Nonribosomal peptide synthetase 1"/>
    <property type="match status" value="2"/>
</dbReference>
<dbReference type="InterPro" id="IPR023213">
    <property type="entry name" value="CAT-like_dom_sf"/>
</dbReference>
<proteinExistence type="predicted"/>
<dbReference type="InterPro" id="IPR020845">
    <property type="entry name" value="AMP-binding_CS"/>
</dbReference>
<dbReference type="GO" id="GO:0031177">
    <property type="term" value="F:phosphopantetheine binding"/>
    <property type="evidence" value="ECO:0007669"/>
    <property type="project" value="InterPro"/>
</dbReference>
<dbReference type="CDD" id="cd19543">
    <property type="entry name" value="DCL_NRPS"/>
    <property type="match status" value="1"/>
</dbReference>
<dbReference type="PROSITE" id="PS00012">
    <property type="entry name" value="PHOSPHOPANTETHEINE"/>
    <property type="match status" value="2"/>
</dbReference>
<feature type="domain" description="Carrier" evidence="7">
    <location>
        <begin position="2131"/>
        <end position="2205"/>
    </location>
</feature>
<dbReference type="Gene3D" id="3.30.300.30">
    <property type="match status" value="2"/>
</dbReference>
<dbReference type="SUPFAM" id="SSF47336">
    <property type="entry name" value="ACP-like"/>
    <property type="match status" value="2"/>
</dbReference>
<dbReference type="InterPro" id="IPR010060">
    <property type="entry name" value="NRPS_synth"/>
</dbReference>
<name>A0A401WFG0_STREY</name>
<dbReference type="GO" id="GO:0043041">
    <property type="term" value="P:amino acid activation for nonribosomal peptide biosynthetic process"/>
    <property type="evidence" value="ECO:0007669"/>
    <property type="project" value="TreeGrafter"/>
</dbReference>
<dbReference type="Gene3D" id="3.40.50.12780">
    <property type="entry name" value="N-terminal domain of ligase-like"/>
    <property type="match status" value="1"/>
</dbReference>
<dbReference type="GO" id="GO:0044550">
    <property type="term" value="P:secondary metabolite biosynthetic process"/>
    <property type="evidence" value="ECO:0007669"/>
    <property type="project" value="TreeGrafter"/>
</dbReference>
<evidence type="ECO:0000256" key="5">
    <source>
        <dbReference type="ARBA" id="ARBA00023194"/>
    </source>
</evidence>
<dbReference type="FunFam" id="3.40.50.980:FF:000001">
    <property type="entry name" value="Non-ribosomal peptide synthetase"/>
    <property type="match status" value="2"/>
</dbReference>
<dbReference type="InterPro" id="IPR045851">
    <property type="entry name" value="AMP-bd_C_sf"/>
</dbReference>
<comment type="caution">
    <text evidence="8">The sequence shown here is derived from an EMBL/GenBank/DDBJ whole genome shotgun (WGS) entry which is preliminary data.</text>
</comment>
<comment type="cofactor">
    <cofactor evidence="1">
        <name>pantetheine 4'-phosphate</name>
        <dbReference type="ChEBI" id="CHEBI:47942"/>
    </cofactor>
</comment>
<dbReference type="InterPro" id="IPR001242">
    <property type="entry name" value="Condensation_dom"/>
</dbReference>
<dbReference type="Pfam" id="PF00668">
    <property type="entry name" value="Condensation"/>
    <property type="match status" value="2"/>
</dbReference>
<dbReference type="InterPro" id="IPR042099">
    <property type="entry name" value="ANL_N_sf"/>
</dbReference>
<keyword evidence="4" id="KW-0677">Repeat</keyword>
<feature type="domain" description="Carrier" evidence="7">
    <location>
        <begin position="555"/>
        <end position="629"/>
    </location>
</feature>
<feature type="compositionally biased region" description="Polar residues" evidence="6">
    <location>
        <begin position="2422"/>
        <end position="2487"/>
    </location>
</feature>
<dbReference type="Gene3D" id="1.10.1200.10">
    <property type="entry name" value="ACP-like"/>
    <property type="match status" value="2"/>
</dbReference>
<dbReference type="Proteomes" id="UP000286746">
    <property type="component" value="Unassembled WGS sequence"/>
</dbReference>
<dbReference type="SMART" id="SM00823">
    <property type="entry name" value="PKS_PP"/>
    <property type="match status" value="2"/>
</dbReference>
<keyword evidence="5" id="KW-0045">Antibiotic biosynthesis</keyword>
<dbReference type="Pfam" id="PF00550">
    <property type="entry name" value="PP-binding"/>
    <property type="match status" value="2"/>
</dbReference>
<dbReference type="Pfam" id="PF00501">
    <property type="entry name" value="AMP-binding"/>
    <property type="match status" value="2"/>
</dbReference>
<dbReference type="SUPFAM" id="SSF52777">
    <property type="entry name" value="CoA-dependent acyltransferases"/>
    <property type="match status" value="6"/>
</dbReference>
<keyword evidence="3" id="KW-0597">Phosphoprotein</keyword>
<dbReference type="NCBIfam" id="TIGR01720">
    <property type="entry name" value="NRPS-para261"/>
    <property type="match status" value="2"/>
</dbReference>
<dbReference type="InterPro" id="IPR010071">
    <property type="entry name" value="AA_adenyl_dom"/>
</dbReference>
<dbReference type="InterPro" id="IPR000873">
    <property type="entry name" value="AMP-dep_synth/lig_dom"/>
</dbReference>
<evidence type="ECO:0000313" key="9">
    <source>
        <dbReference type="Proteomes" id="UP000286746"/>
    </source>
</evidence>
<dbReference type="GO" id="GO:0017000">
    <property type="term" value="P:antibiotic biosynthetic process"/>
    <property type="evidence" value="ECO:0007669"/>
    <property type="project" value="UniProtKB-KW"/>
</dbReference>
<dbReference type="InterPro" id="IPR036736">
    <property type="entry name" value="ACP-like_sf"/>
</dbReference>
<dbReference type="NCBIfam" id="TIGR01733">
    <property type="entry name" value="AA-adenyl-dom"/>
    <property type="match status" value="2"/>
</dbReference>
<feature type="region of interest" description="Disordered" evidence="6">
    <location>
        <begin position="2632"/>
        <end position="2652"/>
    </location>
</feature>
<dbReference type="SUPFAM" id="SSF56801">
    <property type="entry name" value="Acetyl-CoA synthetase-like"/>
    <property type="match status" value="2"/>
</dbReference>
<feature type="compositionally biased region" description="Basic and acidic residues" evidence="6">
    <location>
        <begin position="2398"/>
        <end position="2408"/>
    </location>
</feature>
<dbReference type="PANTHER" id="PTHR45527:SF1">
    <property type="entry name" value="FATTY ACID SYNTHASE"/>
    <property type="match status" value="1"/>
</dbReference>
<dbReference type="PROSITE" id="PS00455">
    <property type="entry name" value="AMP_BINDING"/>
    <property type="match status" value="2"/>
</dbReference>
<sequence>MTGRERVSAGAAAVSVPELIRRQVARTPDAVAVADTGRKDTYEELAAASSRLAAYLTARGVRRGDRVAVVLERSAGLLTALLGVWQAGAAYVPVDCGYPADRVAFLLTDSAPVVVLCSKATRSVTRHLVPAGARTVVLDDPRVMAAVAACPPGRPGTVVGAEDAAYVMYTSGSTGQPKGVLVPHGSVAGLVSDPRWGVGPDDAVLAHAPYAFDASLFDLWLPLAVGGTVVMAEPGAPDARRLGRAAADGVTAVQLTAGLFRVIAEESPECFRGFRQVMCGGDVVPAAAVARVREACPEVTVQHLYGPTEATLCATTRPVRPGDEVPDVLPLGLPLAGRRLHVLDPWLRPVAPGTDGELYLAGAGLARGYLGRPGFTAERFVACPFAPGERMYRTGDLVRWSADGEPVFVGRSDEQVKIRGFRVEPGEVEAALAAHPAVGQAVVVAREDHPGERRLVGYVVPAVGPEAATEPDGPAGHAGPAELTGPTGHAGLEHPDGRHPDAFLAGLRDHLAATLPDYLIPAALVPLDRLPLTPHGKVDRKALPAPGFGTAAPEQPRTAAEATLCGLFAEVLGLDRVGARDGFFALGGDSISSMQLVSRARRAGLVLTSGQVFGLMTPERLAAVAETVSDRPEDATADDAGAGDVPWTPVMRALGKRGAGNGFAQWVMVGAPAGLTRDVLAGGLAAVLDTHDMLRARIVTEGPEPVLTVAGRGTVDAASLVTRIVPEDGRSLDEAAERAVRDALRRLDPAAGTLAQMVWLDAGPERNGRLVLVVHHMVVDGVSWRILIPDLRAACEAVAAGRRPALDPVGTSFRQWAGLLAAQATDGRRTAELDGWQALLDGGDLSVGTRAPDPLRDTAATVRRTEWTVPAGHAATLTGRTPAAFHCGVHEVLLSTLAGALTRWRPDTVPAAGLLVDVEGHGREPVAEGVELARTVGWFTDVHPVRLNAAGVDLGEALAGGPAAGALLKAVKEQARAVPGDGLGHGLLRHLNPETGPALAALPAPQVSFNYLGRFRTTGTPAGPAGPWQLTGHATIGESADPAMPVLHALEAEAAVRDTPDGPELTLALSWSGHLLDETAVRTLGQLWLDLLGGLAAHTRTTGAGGHTPSDFPLLTLTQQDVTELEQAVPQLADVWPLSPLQEGLLFQSVYDELAPDVYKSRWTLELDGPLDTGRLRASWRALVDRHAALRASFRRSASGAAVQVVARDVPLPWHEADVSHLPQDAAAAAAAELAAREQRGRIDLATAPLWRLLLIRLGADRHHLVVLTHHVLMDGWSLPVLVAELSAAYAAGGDDPRPAPVTSYREYLAWLARQDKEAAREAWRTAFHGADEPTLVAPTAPKHGATDPVHLHADLPAELSRRVEELARTHGLTASTVVLGAWALVLARLAGRTDVVFGVTMADRPPELPGVETMVGLLINTLPVRVPLDAAQPVPALLKDVQERQSALLPHRHLGLSEAQKLGGPGALFDSIVVYQNLPRPPAAPDRPGALTIRLSDVTDVVHYPLGLNITPGEQLRVHLIHQRGLLPAEVVEALPARLALVLGQLVTDGPAPAVGRVGVLDAEEHRQVVTEWNRTEVPLPAVLVPELLRRRAARSADAVAVEDARRTVTYGELTTAAGRLARHLIDLGVGPERRVAVVLRRSAESLTAALAVLMAGGVLVPVDPDYPPERRAFLLRDADPAVVLCAADTRHAVPGDCAARVADLDDPALTGALARREGGFVTRAERRTPLGADNAAYLIYTSGTTGVPKGVTVTHRGLRNLVADRVARFGIGPHSRVLQLAAPTFDVSIADTWPVLCAGGRLVLAPPGPPPLGADLARLLRTHRITQLGGTPSFLLHLPPDDLPDLRVIVTGGEPLTGELRRRWAPGRQVHEEYGVTEATVVQTSTAPLTGGETPTVGRPVANTRLYVLDAFLQPVPPGVPGELYVAGEGLARGYQGRTALTAQRFVACPFPPGMGVPPAEGWGRMYRTGDIVRWTGDGELVFAGRADDQVKIRGHRVELGEVEAALAAHPAVGEATAAVREDRPGERRLIGYVVPRGVAAGRPVGERPVNGHAVNGHAVNGHPVDGRSLGGCPVDGRSVREHVAGALPEFMVPAAVVVLDALPRTPNGKVDRAALPAPAFTARAAGRAPRTPAEELLCALFAEVLGLDRAGVEDSFFELGGDSIVSLQLVARARRAGLVLTSPQVFEAKTPERLARLARTADDATGPQASVDTGVGRIPRTPLMRRLGERVTGGGFAQWAIVATPAALTRDALTAGLRAVLDTHAMLRARVVPDADGWALETAERGSVDAEELITCPPVVDDLDEAAGRAARDAVGRLDPAAGRMVQAVWLDAGPGRAGRLALAVHHLSVDGVSWRILLADLRAACETAAEGGVPHLDAVGTSFRTWAAAAGPDAEAHRASDALRLDAPPPTASPLDAQPSSLLPSDAQPSSLLPSDAQPSSLLPSDAQPSSLLSADAQPSSLLSADAQPSSLLSADAQPSSLLPSDAQPLSLLSADAQAPDPLPVGQDLDPAVDTAATLRERTWAVPAGQAEILTSRTPAAYHCGVHEVLLAALTGAVMAGRPDGGGSVLVDVEGHGRTAADGTDLSRTVGWFTTVRTQRLDLTGIDLAEVAAGGPAAGRLLKAVKQQSRAATEDGSDHLPGSTDAPTARAHLPAARISFNYMGRFLAAPARAGAPEPWQLTGEPAIGSSSDPGMPAPHVLEASAVIRDTADGPALSLTLTWPDRLLDATVAARLGRAWLDLLDGLAAHTDSPAAGGHTPSDFPLLDLDQDEIEQFEAIADRLSDEAAR</sequence>
<evidence type="ECO:0000256" key="1">
    <source>
        <dbReference type="ARBA" id="ARBA00001957"/>
    </source>
</evidence>
<organism evidence="8 9">
    <name type="scientific">Streptomyces paromomycinus</name>
    <name type="common">Streptomyces rimosus subsp. paromomycinus</name>
    <dbReference type="NCBI Taxonomy" id="92743"/>
    <lineage>
        <taxon>Bacteria</taxon>
        <taxon>Bacillati</taxon>
        <taxon>Actinomycetota</taxon>
        <taxon>Actinomycetes</taxon>
        <taxon>Kitasatosporales</taxon>
        <taxon>Streptomycetaceae</taxon>
        <taxon>Streptomyces</taxon>
    </lineage>
</organism>
<dbReference type="PROSITE" id="PS50075">
    <property type="entry name" value="CARRIER"/>
    <property type="match status" value="2"/>
</dbReference>